<comment type="caution">
    <text evidence="1">The sequence shown here is derived from an EMBL/GenBank/DDBJ whole genome shotgun (WGS) entry which is preliminary data.</text>
</comment>
<dbReference type="Proteomes" id="UP001162162">
    <property type="component" value="Unassembled WGS sequence"/>
</dbReference>
<evidence type="ECO:0000313" key="1">
    <source>
        <dbReference type="EMBL" id="KAJ8939861.1"/>
    </source>
</evidence>
<dbReference type="PANTHER" id="PTHR47326:SF1">
    <property type="entry name" value="HTH PSQ-TYPE DOMAIN-CONTAINING PROTEIN"/>
    <property type="match status" value="1"/>
</dbReference>
<sequence length="230" mass="26773">MQQRDSTVHRILKRQKYDPYKLRLAYELAEDDFDRRMEFCESIQNCCNYGDNFVTNIISDEVTFCMHAENPHWMNEALVFEKTNTRALFHRQLDNIEDLKQRFRHEIGQISLEIIRNVLREFVDSLGHCQTADGNKGQGASLKNMSKTLEIKRTLRRRSVFNKSCTRFTLSSELEVDGRPARFSSLTSSRPYAKALCHRKMCLSERQSTPKAFFNIGMVSAALLPSFTQT</sequence>
<gene>
    <name evidence="1" type="ORF">NQ318_017139</name>
</gene>
<dbReference type="PANTHER" id="PTHR47326">
    <property type="entry name" value="TRANSPOSABLE ELEMENT TC3 TRANSPOSASE-LIKE PROTEIN"/>
    <property type="match status" value="1"/>
</dbReference>
<reference evidence="1" key="1">
    <citation type="journal article" date="2023" name="Insect Mol. Biol.">
        <title>Genome sequencing provides insights into the evolution of gene families encoding plant cell wall-degrading enzymes in longhorned beetles.</title>
        <authorList>
            <person name="Shin N.R."/>
            <person name="Okamura Y."/>
            <person name="Kirsch R."/>
            <person name="Pauchet Y."/>
        </authorList>
    </citation>
    <scope>NUCLEOTIDE SEQUENCE</scope>
    <source>
        <strain evidence="1">AMC_N1</strain>
    </source>
</reference>
<proteinExistence type="predicted"/>
<evidence type="ECO:0000313" key="2">
    <source>
        <dbReference type="Proteomes" id="UP001162162"/>
    </source>
</evidence>
<name>A0AAV8XMP7_9CUCU</name>
<protein>
    <submittedName>
        <fullName evidence="1">Uncharacterized protein</fullName>
    </submittedName>
</protein>
<dbReference type="AlphaFoldDB" id="A0AAV8XMP7"/>
<organism evidence="1 2">
    <name type="scientific">Aromia moschata</name>
    <dbReference type="NCBI Taxonomy" id="1265417"/>
    <lineage>
        <taxon>Eukaryota</taxon>
        <taxon>Metazoa</taxon>
        <taxon>Ecdysozoa</taxon>
        <taxon>Arthropoda</taxon>
        <taxon>Hexapoda</taxon>
        <taxon>Insecta</taxon>
        <taxon>Pterygota</taxon>
        <taxon>Neoptera</taxon>
        <taxon>Endopterygota</taxon>
        <taxon>Coleoptera</taxon>
        <taxon>Polyphaga</taxon>
        <taxon>Cucujiformia</taxon>
        <taxon>Chrysomeloidea</taxon>
        <taxon>Cerambycidae</taxon>
        <taxon>Cerambycinae</taxon>
        <taxon>Callichromatini</taxon>
        <taxon>Aromia</taxon>
    </lineage>
</organism>
<dbReference type="EMBL" id="JAPWTK010000462">
    <property type="protein sequence ID" value="KAJ8939861.1"/>
    <property type="molecule type" value="Genomic_DNA"/>
</dbReference>
<keyword evidence="2" id="KW-1185">Reference proteome</keyword>
<accession>A0AAV8XMP7</accession>